<proteinExistence type="predicted"/>
<accession>A0A3D4V827</accession>
<evidence type="ECO:0000313" key="2">
    <source>
        <dbReference type="Proteomes" id="UP000264071"/>
    </source>
</evidence>
<evidence type="ECO:0000313" key="1">
    <source>
        <dbReference type="EMBL" id="HCT57260.1"/>
    </source>
</evidence>
<dbReference type="Proteomes" id="UP000264071">
    <property type="component" value="Unassembled WGS sequence"/>
</dbReference>
<organism evidence="1 2">
    <name type="scientific">Gemmatimonas aurantiaca</name>
    <dbReference type="NCBI Taxonomy" id="173480"/>
    <lineage>
        <taxon>Bacteria</taxon>
        <taxon>Pseudomonadati</taxon>
        <taxon>Gemmatimonadota</taxon>
        <taxon>Gemmatimonadia</taxon>
        <taxon>Gemmatimonadales</taxon>
        <taxon>Gemmatimonadaceae</taxon>
        <taxon>Gemmatimonas</taxon>
    </lineage>
</organism>
<gene>
    <name evidence="1" type="ORF">DGD08_08610</name>
</gene>
<name>A0A3D4V827_9BACT</name>
<comment type="caution">
    <text evidence="1">The sequence shown here is derived from an EMBL/GenBank/DDBJ whole genome shotgun (WGS) entry which is preliminary data.</text>
</comment>
<dbReference type="EMBL" id="DPIY01000007">
    <property type="protein sequence ID" value="HCT57260.1"/>
    <property type="molecule type" value="Genomic_DNA"/>
</dbReference>
<dbReference type="AlphaFoldDB" id="A0A3D4V827"/>
<protein>
    <submittedName>
        <fullName evidence="1">Uncharacterized protein</fullName>
    </submittedName>
</protein>
<reference evidence="1 2" key="1">
    <citation type="journal article" date="2018" name="Nat. Biotechnol.">
        <title>A standardized bacterial taxonomy based on genome phylogeny substantially revises the tree of life.</title>
        <authorList>
            <person name="Parks D.H."/>
            <person name="Chuvochina M."/>
            <person name="Waite D.W."/>
            <person name="Rinke C."/>
            <person name="Skarshewski A."/>
            <person name="Chaumeil P.A."/>
            <person name="Hugenholtz P."/>
        </authorList>
    </citation>
    <scope>NUCLEOTIDE SEQUENCE [LARGE SCALE GENOMIC DNA]</scope>
    <source>
        <strain evidence="1">UBA8844</strain>
    </source>
</reference>
<sequence length="89" mass="10352">MKDRLLLKDATTYRVRTLDGKEHVADWDDAHRQFLKPYEKRQRGPAIIPFDLIGAVTTHRRGRPRWYPLDDCYRAATVARTPSTRSNAA</sequence>